<evidence type="ECO:0000313" key="5">
    <source>
        <dbReference type="Proteomes" id="UP001321804"/>
    </source>
</evidence>
<name>A0AAU9D179_9LACO</name>
<feature type="domain" description="HTH cro/C1-type" evidence="3">
    <location>
        <begin position="7"/>
        <end position="61"/>
    </location>
</feature>
<dbReference type="PANTHER" id="PTHR46558:SF4">
    <property type="entry name" value="DNA-BIDING PHAGE PROTEIN"/>
    <property type="match status" value="1"/>
</dbReference>
<keyword evidence="2" id="KW-1133">Transmembrane helix</keyword>
<dbReference type="GO" id="GO:0003677">
    <property type="term" value="F:DNA binding"/>
    <property type="evidence" value="ECO:0007669"/>
    <property type="project" value="UniProtKB-KW"/>
</dbReference>
<evidence type="ECO:0000256" key="1">
    <source>
        <dbReference type="ARBA" id="ARBA00023125"/>
    </source>
</evidence>
<protein>
    <recommendedName>
        <fullName evidence="3">HTH cro/C1-type domain-containing protein</fullName>
    </recommendedName>
</protein>
<dbReference type="SUPFAM" id="SSF47413">
    <property type="entry name" value="lambda repressor-like DNA-binding domains"/>
    <property type="match status" value="1"/>
</dbReference>
<evidence type="ECO:0000313" key="4">
    <source>
        <dbReference type="EMBL" id="BDR56030.1"/>
    </source>
</evidence>
<dbReference type="SMART" id="SM00530">
    <property type="entry name" value="HTH_XRE"/>
    <property type="match status" value="1"/>
</dbReference>
<keyword evidence="2" id="KW-0812">Transmembrane</keyword>
<dbReference type="KEGG" id="xak:KIMC2_05920"/>
<organism evidence="4 5">
    <name type="scientific">Xylocopilactobacillus apis</name>
    <dbReference type="NCBI Taxonomy" id="2932183"/>
    <lineage>
        <taxon>Bacteria</taxon>
        <taxon>Bacillati</taxon>
        <taxon>Bacillota</taxon>
        <taxon>Bacilli</taxon>
        <taxon>Lactobacillales</taxon>
        <taxon>Lactobacillaceae</taxon>
        <taxon>Xylocopilactobacillus</taxon>
    </lineage>
</organism>
<feature type="transmembrane region" description="Helical" evidence="2">
    <location>
        <begin position="172"/>
        <end position="190"/>
    </location>
</feature>
<keyword evidence="5" id="KW-1185">Reference proteome</keyword>
<dbReference type="InterPro" id="IPR001387">
    <property type="entry name" value="Cro/C1-type_HTH"/>
</dbReference>
<keyword evidence="1" id="KW-0238">DNA-binding</keyword>
<proteinExistence type="predicted"/>
<evidence type="ECO:0000256" key="2">
    <source>
        <dbReference type="SAM" id="Phobius"/>
    </source>
</evidence>
<feature type="transmembrane region" description="Helical" evidence="2">
    <location>
        <begin position="146"/>
        <end position="166"/>
    </location>
</feature>
<dbReference type="RefSeq" id="WP_317697871.1">
    <property type="nucleotide sequence ID" value="NZ_AP026801.1"/>
</dbReference>
<feature type="transmembrane region" description="Helical" evidence="2">
    <location>
        <begin position="84"/>
        <end position="105"/>
    </location>
</feature>
<accession>A0AAU9D179</accession>
<dbReference type="Gene3D" id="1.10.260.40">
    <property type="entry name" value="lambda repressor-like DNA-binding domains"/>
    <property type="match status" value="1"/>
</dbReference>
<sequence length="197" mass="22945">MEFNKRLQNQRKLLNLTQKEVAENLHVTQQTISSWENGRSYPDLDSLINLSEMYQVSLDVLLKEDAELKDSIEKKQVIHVIRRIHISLLVVNLGLLLIDLIYLFNDKKQDASVLILLAVMLINSFALVYISFFMRSQLFNKPRLKLSRYSWPILICFWILGLILFFSPVSKIFSGFLIGVLIILTFALFLNQKNLEN</sequence>
<dbReference type="AlphaFoldDB" id="A0AAU9D179"/>
<dbReference type="InterPro" id="IPR010982">
    <property type="entry name" value="Lambda_DNA-bd_dom_sf"/>
</dbReference>
<dbReference type="Proteomes" id="UP001321804">
    <property type="component" value="Chromosome"/>
</dbReference>
<gene>
    <name evidence="4" type="ORF">KIMC2_05920</name>
</gene>
<dbReference type="EMBL" id="AP026801">
    <property type="protein sequence ID" value="BDR56030.1"/>
    <property type="molecule type" value="Genomic_DNA"/>
</dbReference>
<reference evidence="4 5" key="1">
    <citation type="journal article" date="2023" name="Microbiol. Spectr.">
        <title>Symbiosis of Carpenter Bees with Uncharacterized Lactic Acid Bacteria Showing NAD Auxotrophy.</title>
        <authorList>
            <person name="Kawasaki S."/>
            <person name="Ozawa K."/>
            <person name="Mori T."/>
            <person name="Yamamoto A."/>
            <person name="Ito M."/>
            <person name="Ohkuma M."/>
            <person name="Sakamoto M."/>
            <person name="Matsutani M."/>
        </authorList>
    </citation>
    <scope>NUCLEOTIDE SEQUENCE [LARGE SCALE GENOMIC DNA]</scope>
    <source>
        <strain evidence="4 5">KimC2</strain>
    </source>
</reference>
<dbReference type="Pfam" id="PF01381">
    <property type="entry name" value="HTH_3"/>
    <property type="match status" value="1"/>
</dbReference>
<feature type="transmembrane region" description="Helical" evidence="2">
    <location>
        <begin position="111"/>
        <end position="134"/>
    </location>
</feature>
<dbReference type="PROSITE" id="PS50943">
    <property type="entry name" value="HTH_CROC1"/>
    <property type="match status" value="1"/>
</dbReference>
<evidence type="ECO:0000259" key="3">
    <source>
        <dbReference type="PROSITE" id="PS50943"/>
    </source>
</evidence>
<dbReference type="PANTHER" id="PTHR46558">
    <property type="entry name" value="TRACRIPTIONAL REGULATORY PROTEIN-RELATED-RELATED"/>
    <property type="match status" value="1"/>
</dbReference>
<keyword evidence="2" id="KW-0472">Membrane</keyword>
<dbReference type="CDD" id="cd00093">
    <property type="entry name" value="HTH_XRE"/>
    <property type="match status" value="1"/>
</dbReference>